<feature type="region of interest" description="Disordered" evidence="1">
    <location>
        <begin position="443"/>
        <end position="514"/>
    </location>
</feature>
<feature type="compositionally biased region" description="Polar residues" evidence="1">
    <location>
        <begin position="490"/>
        <end position="504"/>
    </location>
</feature>
<accession>A0AAV9HT57</accession>
<protein>
    <submittedName>
        <fullName evidence="2">Uncharacterized protein</fullName>
    </submittedName>
</protein>
<name>A0AAV9HT57_9PEZI</name>
<feature type="region of interest" description="Disordered" evidence="1">
    <location>
        <begin position="385"/>
        <end position="424"/>
    </location>
</feature>
<feature type="compositionally biased region" description="Low complexity" evidence="1">
    <location>
        <begin position="385"/>
        <end position="399"/>
    </location>
</feature>
<feature type="region of interest" description="Disordered" evidence="1">
    <location>
        <begin position="773"/>
        <end position="794"/>
    </location>
</feature>
<evidence type="ECO:0000313" key="2">
    <source>
        <dbReference type="EMBL" id="KAK4463229.1"/>
    </source>
</evidence>
<dbReference type="Proteomes" id="UP001321749">
    <property type="component" value="Unassembled WGS sequence"/>
</dbReference>
<sequence>MSAQSISRIWALLDQRKDNAHLLLELIGSYSLGLAKGSAAPSQSLSGTRDITRQLLVRLRVIVDHHLHWLALQDIGCNVSLSLILPKDLSFELLVHIISIASWPQAVSADAGKTQYALHRGLFFALIQTSFRCFSLYPQPLEEQDANTLLQSIHHVCQVWEDHQPLSSIESLVLRYIIPQTINELQLRTGSSSLRRFCCEGFGLDEYQQGRSPLCAEPANPHCRATSFQICQKILQTALGGLQESNWLQACWTLYDAGWALADSSVSSFLPTSPVYGGSAGSLVEAASAELWATVKNLQQSLDPETRNALLCTYFTENITRISGHNWSILPFNVPASDDLTHCVEGEILNFEAYLDARDQLLSQQYPETRTKAWVVSEPSDLIGLSPSPGPSMVSGPLPHLEPGHQRASRRPTAAATSPTAPQYPFKALPASFAGLQEPAYLGSTADTPAQDGGANLIKSGMRTGSSSQRNSASTGPKSPLHEDGGGFSPASTSRSTGTRTPWSESDVISHRVNSPRAVSHTICYRPEDAPEYATSGGYRTPNSQRGQVNHQETFSTIAPPSVYEASVGPSTKTTKSSRWGGLFSGNKSIKAPSIISQRPTISMPVLNDLGFCFSSVGSSLLLWETKNADYIVRLFWPFRHGNKLKLRSFSPNDPLEDGAGSWTVKLVEGGNALVAAVVLVNKRYKLLYFDGAEGGRHEISLPRPDLIPISLAVSRDDAMVALGCGVTIFLFSINTKEGTYHLTKEIPSHSRPRSNISHRRRQRLNFSPDSSALVSATQEPMNPNERTSGRNSNKDTQVHVCLWRFDHSDQSRVPRLEVELHDVFLSLGRGGDPGITSISVCLTPSLRIFMSALSFENYFWILALGGSGHRRMSLTERRIHSTAQSSSQAQGGNLMAFRSGPHDIVTVDLRTGVTTNPVSFAQERGNLKMGQDAMVVAFAPDDNSDNNFGNGSLAGKRSILYAFWKGWEGQLVLKQVDVGSTSTGKGEGQRAGNGAGGQGAVVAGEELQAVYCSAAVFKLDSAPLDETAMVRNEFLSEYGDDIPADVEVAAAEVDEKLKLVAGTQSTRDQ</sequence>
<evidence type="ECO:0000256" key="1">
    <source>
        <dbReference type="SAM" id="MobiDB-lite"/>
    </source>
</evidence>
<feature type="compositionally biased region" description="Polar residues" evidence="1">
    <location>
        <begin position="773"/>
        <end position="792"/>
    </location>
</feature>
<feature type="compositionally biased region" description="Low complexity" evidence="1">
    <location>
        <begin position="411"/>
        <end position="421"/>
    </location>
</feature>
<feature type="compositionally biased region" description="Polar residues" evidence="1">
    <location>
        <begin position="463"/>
        <end position="477"/>
    </location>
</feature>
<keyword evidence="3" id="KW-1185">Reference proteome</keyword>
<reference evidence="2" key="2">
    <citation type="submission" date="2023-06" db="EMBL/GenBank/DDBJ databases">
        <authorList>
            <consortium name="Lawrence Berkeley National Laboratory"/>
            <person name="Mondo S.J."/>
            <person name="Hensen N."/>
            <person name="Bonometti L."/>
            <person name="Westerberg I."/>
            <person name="Brannstrom I.O."/>
            <person name="Guillou S."/>
            <person name="Cros-Aarteil S."/>
            <person name="Calhoun S."/>
            <person name="Haridas S."/>
            <person name="Kuo A."/>
            <person name="Pangilinan J."/>
            <person name="Riley R."/>
            <person name="Labutti K."/>
            <person name="Andreopoulos B."/>
            <person name="Lipzen A."/>
            <person name="Chen C."/>
            <person name="Yanf M."/>
            <person name="Daum C."/>
            <person name="Ng V."/>
            <person name="Clum A."/>
            <person name="Steindorff A."/>
            <person name="Ohm R."/>
            <person name="Martin F."/>
            <person name="Silar P."/>
            <person name="Natvig D."/>
            <person name="Lalanne C."/>
            <person name="Gautier V."/>
            <person name="Ament-Velasquez S.L."/>
            <person name="Kruys A."/>
            <person name="Hutchinson M.I."/>
            <person name="Powell A.J."/>
            <person name="Barry K."/>
            <person name="Miller A.N."/>
            <person name="Grigoriev I.V."/>
            <person name="Debuchy R."/>
            <person name="Gladieux P."/>
            <person name="Thoren M.H."/>
            <person name="Johannesson H."/>
        </authorList>
    </citation>
    <scope>NUCLEOTIDE SEQUENCE</scope>
    <source>
        <strain evidence="2">PSN324</strain>
    </source>
</reference>
<dbReference type="SUPFAM" id="SSF82171">
    <property type="entry name" value="DPP6 N-terminal domain-like"/>
    <property type="match status" value="1"/>
</dbReference>
<reference evidence="2" key="1">
    <citation type="journal article" date="2023" name="Mol. Phylogenet. Evol.">
        <title>Genome-scale phylogeny and comparative genomics of the fungal order Sordariales.</title>
        <authorList>
            <person name="Hensen N."/>
            <person name="Bonometti L."/>
            <person name="Westerberg I."/>
            <person name="Brannstrom I.O."/>
            <person name="Guillou S."/>
            <person name="Cros-Aarteil S."/>
            <person name="Calhoun S."/>
            <person name="Haridas S."/>
            <person name="Kuo A."/>
            <person name="Mondo S."/>
            <person name="Pangilinan J."/>
            <person name="Riley R."/>
            <person name="LaButti K."/>
            <person name="Andreopoulos B."/>
            <person name="Lipzen A."/>
            <person name="Chen C."/>
            <person name="Yan M."/>
            <person name="Daum C."/>
            <person name="Ng V."/>
            <person name="Clum A."/>
            <person name="Steindorff A."/>
            <person name="Ohm R.A."/>
            <person name="Martin F."/>
            <person name="Silar P."/>
            <person name="Natvig D.O."/>
            <person name="Lalanne C."/>
            <person name="Gautier V."/>
            <person name="Ament-Velasquez S.L."/>
            <person name="Kruys A."/>
            <person name="Hutchinson M.I."/>
            <person name="Powell A.J."/>
            <person name="Barry K."/>
            <person name="Miller A.N."/>
            <person name="Grigoriev I.V."/>
            <person name="Debuchy R."/>
            <person name="Gladieux P."/>
            <person name="Hiltunen Thoren M."/>
            <person name="Johannesson H."/>
        </authorList>
    </citation>
    <scope>NUCLEOTIDE SEQUENCE</scope>
    <source>
        <strain evidence="2">PSN324</strain>
    </source>
</reference>
<dbReference type="AlphaFoldDB" id="A0AAV9HT57"/>
<organism evidence="2 3">
    <name type="scientific">Cladorrhinum samala</name>
    <dbReference type="NCBI Taxonomy" id="585594"/>
    <lineage>
        <taxon>Eukaryota</taxon>
        <taxon>Fungi</taxon>
        <taxon>Dikarya</taxon>
        <taxon>Ascomycota</taxon>
        <taxon>Pezizomycotina</taxon>
        <taxon>Sordariomycetes</taxon>
        <taxon>Sordariomycetidae</taxon>
        <taxon>Sordariales</taxon>
        <taxon>Podosporaceae</taxon>
        <taxon>Cladorrhinum</taxon>
    </lineage>
</organism>
<comment type="caution">
    <text evidence="2">The sequence shown here is derived from an EMBL/GenBank/DDBJ whole genome shotgun (WGS) entry which is preliminary data.</text>
</comment>
<dbReference type="EMBL" id="MU864962">
    <property type="protein sequence ID" value="KAK4463229.1"/>
    <property type="molecule type" value="Genomic_DNA"/>
</dbReference>
<gene>
    <name evidence="2" type="ORF">QBC42DRAFT_324960</name>
</gene>
<proteinExistence type="predicted"/>
<evidence type="ECO:0000313" key="3">
    <source>
        <dbReference type="Proteomes" id="UP001321749"/>
    </source>
</evidence>